<feature type="region of interest" description="Disordered" evidence="1">
    <location>
        <begin position="142"/>
        <end position="168"/>
    </location>
</feature>
<dbReference type="PANTHER" id="PTHR33495:SF2">
    <property type="entry name" value="ANTI-SIGMA FACTOR ANTAGONIST TM_1081-RELATED"/>
    <property type="match status" value="1"/>
</dbReference>
<evidence type="ECO:0000256" key="1">
    <source>
        <dbReference type="SAM" id="MobiDB-lite"/>
    </source>
</evidence>
<proteinExistence type="predicted"/>
<dbReference type="CDD" id="cd07043">
    <property type="entry name" value="STAS_anti-anti-sigma_factors"/>
    <property type="match status" value="1"/>
</dbReference>
<reference evidence="4" key="1">
    <citation type="journal article" date="2019" name="Int. J. Syst. Evol. Microbiol.">
        <title>The Global Catalogue of Microorganisms (GCM) 10K type strain sequencing project: providing services to taxonomists for standard genome sequencing and annotation.</title>
        <authorList>
            <consortium name="The Broad Institute Genomics Platform"/>
            <consortium name="The Broad Institute Genome Sequencing Center for Infectious Disease"/>
            <person name="Wu L."/>
            <person name="Ma J."/>
        </authorList>
    </citation>
    <scope>NUCLEOTIDE SEQUENCE [LARGE SCALE GENOMIC DNA]</scope>
    <source>
        <strain evidence="4">CGMCC 4.7246</strain>
    </source>
</reference>
<dbReference type="Pfam" id="PF01740">
    <property type="entry name" value="STAS"/>
    <property type="match status" value="1"/>
</dbReference>
<protein>
    <submittedName>
        <fullName evidence="3">STAS domain-containing protein</fullName>
    </submittedName>
</protein>
<evidence type="ECO:0000259" key="2">
    <source>
        <dbReference type="PROSITE" id="PS50801"/>
    </source>
</evidence>
<dbReference type="Proteomes" id="UP001596220">
    <property type="component" value="Unassembled WGS sequence"/>
</dbReference>
<feature type="domain" description="STAS" evidence="2">
    <location>
        <begin position="30"/>
        <end position="139"/>
    </location>
</feature>
<feature type="compositionally biased region" description="Pro residues" evidence="1">
    <location>
        <begin position="1"/>
        <end position="15"/>
    </location>
</feature>
<dbReference type="PANTHER" id="PTHR33495">
    <property type="entry name" value="ANTI-SIGMA FACTOR ANTAGONIST TM_1081-RELATED-RELATED"/>
    <property type="match status" value="1"/>
</dbReference>
<dbReference type="RefSeq" id="WP_380637448.1">
    <property type="nucleotide sequence ID" value="NZ_JBHSQO010000017.1"/>
</dbReference>
<evidence type="ECO:0000313" key="3">
    <source>
        <dbReference type="EMBL" id="MFC6091246.1"/>
    </source>
</evidence>
<dbReference type="SUPFAM" id="SSF52091">
    <property type="entry name" value="SpoIIaa-like"/>
    <property type="match status" value="1"/>
</dbReference>
<evidence type="ECO:0000313" key="4">
    <source>
        <dbReference type="Proteomes" id="UP001596220"/>
    </source>
</evidence>
<dbReference type="InterPro" id="IPR036513">
    <property type="entry name" value="STAS_dom_sf"/>
</dbReference>
<gene>
    <name evidence="3" type="ORF">ACFP3R_18375</name>
</gene>
<keyword evidence="4" id="KW-1185">Reference proteome</keyword>
<feature type="region of interest" description="Disordered" evidence="1">
    <location>
        <begin position="1"/>
        <end position="22"/>
    </location>
</feature>
<dbReference type="Gene3D" id="3.30.750.24">
    <property type="entry name" value="STAS domain"/>
    <property type="match status" value="1"/>
</dbReference>
<organism evidence="3 4">
    <name type="scientific">Saccharothrix lopnurensis</name>
    <dbReference type="NCBI Taxonomy" id="1670621"/>
    <lineage>
        <taxon>Bacteria</taxon>
        <taxon>Bacillati</taxon>
        <taxon>Actinomycetota</taxon>
        <taxon>Actinomycetes</taxon>
        <taxon>Pseudonocardiales</taxon>
        <taxon>Pseudonocardiaceae</taxon>
        <taxon>Saccharothrix</taxon>
    </lineage>
</organism>
<accession>A0ABW1P715</accession>
<comment type="caution">
    <text evidence="3">The sequence shown here is derived from an EMBL/GenBank/DDBJ whole genome shotgun (WGS) entry which is preliminary data.</text>
</comment>
<dbReference type="PROSITE" id="PS50801">
    <property type="entry name" value="STAS"/>
    <property type="match status" value="1"/>
</dbReference>
<name>A0ABW1P715_9PSEU</name>
<dbReference type="InterPro" id="IPR002645">
    <property type="entry name" value="STAS_dom"/>
</dbReference>
<sequence length="168" mass="18170">MTPVPPGTRPQPPTADPGYGVDGGFDRPGVAVRVARRRGVVFAGVQGDIDTDSYEDMRRQLFACLEDDPSALIVDLGDVVVFGSLGIAVLMEVHERAYETGVGFAVVARQRTVVDPMRVTEVDVLLTLRPTVDEALTAVRARSGQTDDGMPGPRDSEEQDHGFSWWSS</sequence>
<dbReference type="EMBL" id="JBHSQO010000017">
    <property type="protein sequence ID" value="MFC6091246.1"/>
    <property type="molecule type" value="Genomic_DNA"/>
</dbReference>